<dbReference type="InParanoid" id="A0A7R8UZW7"/>
<protein>
    <recommendedName>
        <fullName evidence="5">Epimerase family protein SDR39U1</fullName>
    </recommendedName>
</protein>
<feature type="domain" description="NAD-dependent epimerase/dehydratase" evidence="1">
    <location>
        <begin position="6"/>
        <end position="212"/>
    </location>
</feature>
<dbReference type="Gene3D" id="3.40.50.720">
    <property type="entry name" value="NAD(P)-binding Rossmann-like Domain"/>
    <property type="match status" value="1"/>
</dbReference>
<feature type="domain" description="DUF1731" evidence="2">
    <location>
        <begin position="248"/>
        <end position="294"/>
    </location>
</feature>
<dbReference type="InterPro" id="IPR010099">
    <property type="entry name" value="SDR39U1"/>
</dbReference>
<dbReference type="FunCoup" id="A0A7R8UZW7">
    <property type="interactions" value="301"/>
</dbReference>
<dbReference type="NCBIfam" id="TIGR01777">
    <property type="entry name" value="yfcH"/>
    <property type="match status" value="1"/>
</dbReference>
<evidence type="ECO:0000313" key="4">
    <source>
        <dbReference type="Proteomes" id="UP000594454"/>
    </source>
</evidence>
<organism evidence="3 4">
    <name type="scientific">Hermetia illucens</name>
    <name type="common">Black soldier fly</name>
    <dbReference type="NCBI Taxonomy" id="343691"/>
    <lineage>
        <taxon>Eukaryota</taxon>
        <taxon>Metazoa</taxon>
        <taxon>Ecdysozoa</taxon>
        <taxon>Arthropoda</taxon>
        <taxon>Hexapoda</taxon>
        <taxon>Insecta</taxon>
        <taxon>Pterygota</taxon>
        <taxon>Neoptera</taxon>
        <taxon>Endopterygota</taxon>
        <taxon>Diptera</taxon>
        <taxon>Brachycera</taxon>
        <taxon>Stratiomyomorpha</taxon>
        <taxon>Stratiomyidae</taxon>
        <taxon>Hermetiinae</taxon>
        <taxon>Hermetia</taxon>
    </lineage>
</organism>
<dbReference type="AlphaFoldDB" id="A0A7R8UZW7"/>
<accession>A0A7R8UZW7</accession>
<dbReference type="InterPro" id="IPR036291">
    <property type="entry name" value="NAD(P)-bd_dom_sf"/>
</dbReference>
<dbReference type="SUPFAM" id="SSF51735">
    <property type="entry name" value="NAD(P)-binding Rossmann-fold domains"/>
    <property type="match status" value="1"/>
</dbReference>
<evidence type="ECO:0000259" key="2">
    <source>
        <dbReference type="Pfam" id="PF08338"/>
    </source>
</evidence>
<dbReference type="Pfam" id="PF01370">
    <property type="entry name" value="Epimerase"/>
    <property type="match status" value="1"/>
</dbReference>
<evidence type="ECO:0000313" key="3">
    <source>
        <dbReference type="EMBL" id="CAD7090221.1"/>
    </source>
</evidence>
<dbReference type="Proteomes" id="UP000594454">
    <property type="component" value="Chromosome 5"/>
</dbReference>
<dbReference type="PANTHER" id="PTHR11092">
    <property type="entry name" value="SUGAR NUCLEOTIDE EPIMERASE RELATED"/>
    <property type="match status" value="1"/>
</dbReference>
<name>A0A7R8UZW7_HERIL</name>
<dbReference type="Pfam" id="PF08338">
    <property type="entry name" value="DUF1731"/>
    <property type="match status" value="1"/>
</dbReference>
<dbReference type="OMA" id="YLPWIHI"/>
<dbReference type="OrthoDB" id="276721at2759"/>
<sequence length="301" mass="32865">MAARHALVGGGTGFIGSRLTKHLGKNGYEVTVVSRMPGPQRITWHELAEKGLPSGVTTVINLAGQNVLVPTRRWTPGFKQNVWNSRVNTTASMAKAIQRSERNIESFINISGVSLYKPSERVYTEDDKGEGYDFMSNLCLEWENAASLPSESGCRVVKIRTGVVVGRGGGMIQSMYYPFFFGLGGPIGSGKQPLPWIHIDDLCRLIQFSAENEKVSGALNAVAPEVVTNEQFSKQFACSLRRPSLFAVPEFVVKAIFGEERAALLLLGAKVKPKRTLDCGFEFKYPTAKAACDEVVKSSAN</sequence>
<dbReference type="EMBL" id="LR899013">
    <property type="protein sequence ID" value="CAD7090221.1"/>
    <property type="molecule type" value="Genomic_DNA"/>
</dbReference>
<dbReference type="InterPro" id="IPR001509">
    <property type="entry name" value="Epimerase_deHydtase"/>
</dbReference>
<keyword evidence="4" id="KW-1185">Reference proteome</keyword>
<dbReference type="PANTHER" id="PTHR11092:SF0">
    <property type="entry name" value="EPIMERASE FAMILY PROTEIN SDR39U1"/>
    <property type="match status" value="1"/>
</dbReference>
<evidence type="ECO:0008006" key="5">
    <source>
        <dbReference type="Google" id="ProtNLM"/>
    </source>
</evidence>
<gene>
    <name evidence="3" type="ORF">HERILL_LOCUS12716</name>
</gene>
<reference evidence="3 4" key="1">
    <citation type="submission" date="2020-11" db="EMBL/GenBank/DDBJ databases">
        <authorList>
            <person name="Wallbank WR R."/>
            <person name="Pardo Diaz C."/>
            <person name="Kozak K."/>
            <person name="Martin S."/>
            <person name="Jiggins C."/>
            <person name="Moest M."/>
            <person name="Warren A I."/>
            <person name="Generalovic N T."/>
            <person name="Byers J.R.P. K."/>
            <person name="Montejo-Kovacevich G."/>
            <person name="Yen C E."/>
        </authorList>
    </citation>
    <scope>NUCLEOTIDE SEQUENCE [LARGE SCALE GENOMIC DNA]</scope>
</reference>
<proteinExistence type="predicted"/>
<evidence type="ECO:0000259" key="1">
    <source>
        <dbReference type="Pfam" id="PF01370"/>
    </source>
</evidence>
<dbReference type="InterPro" id="IPR013549">
    <property type="entry name" value="DUF1731"/>
</dbReference>